<evidence type="ECO:0000313" key="3">
    <source>
        <dbReference type="EMBL" id="QNP90072.1"/>
    </source>
</evidence>
<evidence type="ECO:0000313" key="2">
    <source>
        <dbReference type="EMBL" id="MBC3178223.1"/>
    </source>
</evidence>
<dbReference type="AlphaFoldDB" id="A0A7H0JYF6"/>
<feature type="transmembrane region" description="Helical" evidence="1">
    <location>
        <begin position="254"/>
        <end position="277"/>
    </location>
</feature>
<feature type="transmembrane region" description="Helical" evidence="1">
    <location>
        <begin position="229"/>
        <end position="247"/>
    </location>
</feature>
<sequence length="468" mass="49152">MRAAVNQWWAPAYGAALVLALTWPFLVPGEAFALRDMMVFDQMALTRASLGWGDLPARNVPQDALLGILPHPVLFLRVFMVAAAACAAWAGHRLGRSPLGKAAAMTVAVWNPFVVERLLQGQWSLAAAAWLLPLVALRLHPASGLAHWLASLTPTGAIAAACVARSPVISVITCLPWVVAGIFAGAGGTSSAASADLFAPRAEAFTGTLGALAGLGGIWNAHAVPGSRTVGFALFGIALFALLALTWREVPRRWLALAGLGFLIALLSWAGLLGPVVAHVPGAGLLRDGHKWLILAIPAFVAAAGALDPRRALAALTFALLQVPDAPVAVAALTPTTVEVPAIHHQGRDVLFESRPTLVLIGDHPTVDPAPKAFNVVESGALTVDGVAVDPPSLRWTAAQAAVDDPQRLRELGVGVVVRADGEVVDTQARVRGWPWTGVALFALWCMVPLLLCGIDHNKRRKRADQGF</sequence>
<dbReference type="EMBL" id="CP061032">
    <property type="protein sequence ID" value="QNP90072.1"/>
    <property type="molecule type" value="Genomic_DNA"/>
</dbReference>
<evidence type="ECO:0000313" key="5">
    <source>
        <dbReference type="Proteomes" id="UP000642876"/>
    </source>
</evidence>
<feature type="transmembrane region" description="Helical" evidence="1">
    <location>
        <begin position="74"/>
        <end position="91"/>
    </location>
</feature>
<feature type="transmembrane region" description="Helical" evidence="1">
    <location>
        <begin position="434"/>
        <end position="453"/>
    </location>
</feature>
<dbReference type="Proteomes" id="UP000642876">
    <property type="component" value="Unassembled WGS sequence"/>
</dbReference>
<feature type="transmembrane region" description="Helical" evidence="1">
    <location>
        <begin position="171"/>
        <end position="193"/>
    </location>
</feature>
<reference evidence="4 5" key="1">
    <citation type="submission" date="2020-08" db="EMBL/GenBank/DDBJ databases">
        <title>novel species in genus Corynebacterium.</title>
        <authorList>
            <person name="Zhang G."/>
        </authorList>
    </citation>
    <scope>NUCLEOTIDE SEQUENCE [LARGE SCALE GENOMIC DNA]</scope>
    <source>
        <strain evidence="3">Zg-917</strain>
        <strain evidence="4 5">zg-917</strain>
    </source>
</reference>
<feature type="transmembrane region" description="Helical" evidence="1">
    <location>
        <begin position="289"/>
        <end position="307"/>
    </location>
</feature>
<dbReference type="KEGG" id="cluj:IAU68_10540"/>
<evidence type="ECO:0000256" key="1">
    <source>
        <dbReference type="SAM" id="Phobius"/>
    </source>
</evidence>
<organism evidence="3 4">
    <name type="scientific">Corynebacterium lujinxingii</name>
    <dbReference type="NCBI Taxonomy" id="2763010"/>
    <lineage>
        <taxon>Bacteria</taxon>
        <taxon>Bacillati</taxon>
        <taxon>Actinomycetota</taxon>
        <taxon>Actinomycetes</taxon>
        <taxon>Mycobacteriales</taxon>
        <taxon>Corynebacteriaceae</taxon>
        <taxon>Corynebacterium</taxon>
    </lineage>
</organism>
<accession>A0A7H0JYF6</accession>
<evidence type="ECO:0000313" key="4">
    <source>
        <dbReference type="Proteomes" id="UP000516235"/>
    </source>
</evidence>
<name>A0A7H0JYF6_9CORY</name>
<proteinExistence type="predicted"/>
<dbReference type="EMBL" id="JACMYE010000002">
    <property type="protein sequence ID" value="MBC3178223.1"/>
    <property type="molecule type" value="Genomic_DNA"/>
</dbReference>
<keyword evidence="5" id="KW-1185">Reference proteome</keyword>
<dbReference type="Proteomes" id="UP000516235">
    <property type="component" value="Chromosome"/>
</dbReference>
<keyword evidence="1" id="KW-1133">Transmembrane helix</keyword>
<keyword evidence="1" id="KW-0472">Membrane</keyword>
<gene>
    <name evidence="2" type="ORF">H7348_02655</name>
    <name evidence="3" type="ORF">IAU68_10540</name>
</gene>
<protein>
    <submittedName>
        <fullName evidence="3">Uncharacterized protein</fullName>
    </submittedName>
</protein>
<dbReference type="RefSeq" id="WP_171193837.1">
    <property type="nucleotide sequence ID" value="NZ_CP061032.1"/>
</dbReference>
<keyword evidence="1" id="KW-0812">Transmembrane</keyword>